<protein>
    <submittedName>
        <fullName evidence="1">Uncharacterized protein</fullName>
    </submittedName>
</protein>
<comment type="caution">
    <text evidence="1">The sequence shown here is derived from an EMBL/GenBank/DDBJ whole genome shotgun (WGS) entry which is preliminary data.</text>
</comment>
<name>X0WU52_9ZZZZ</name>
<organism evidence="1">
    <name type="scientific">marine sediment metagenome</name>
    <dbReference type="NCBI Taxonomy" id="412755"/>
    <lineage>
        <taxon>unclassified sequences</taxon>
        <taxon>metagenomes</taxon>
        <taxon>ecological metagenomes</taxon>
    </lineage>
</organism>
<sequence length="80" mass="8873">TTWFRIPVAVAASAGSFQNNADVTFVITGSSQLPQGTDKLEIQMALEWPWVPYRIFALGETAPKEEGIFAESDIQRIVIF</sequence>
<dbReference type="EMBL" id="BARS01032461">
    <property type="protein sequence ID" value="GAG27993.1"/>
    <property type="molecule type" value="Genomic_DNA"/>
</dbReference>
<evidence type="ECO:0000313" key="1">
    <source>
        <dbReference type="EMBL" id="GAG27993.1"/>
    </source>
</evidence>
<feature type="non-terminal residue" evidence="1">
    <location>
        <position position="1"/>
    </location>
</feature>
<gene>
    <name evidence="1" type="ORF">S01H1_50382</name>
</gene>
<reference evidence="1" key="1">
    <citation type="journal article" date="2014" name="Front. Microbiol.">
        <title>High frequency of phylogenetically diverse reductive dehalogenase-homologous genes in deep subseafloor sedimentary metagenomes.</title>
        <authorList>
            <person name="Kawai M."/>
            <person name="Futagami T."/>
            <person name="Toyoda A."/>
            <person name="Takaki Y."/>
            <person name="Nishi S."/>
            <person name="Hori S."/>
            <person name="Arai W."/>
            <person name="Tsubouchi T."/>
            <person name="Morono Y."/>
            <person name="Uchiyama I."/>
            <person name="Ito T."/>
            <person name="Fujiyama A."/>
            <person name="Inagaki F."/>
            <person name="Takami H."/>
        </authorList>
    </citation>
    <scope>NUCLEOTIDE SEQUENCE</scope>
    <source>
        <strain evidence="1">Expedition CK06-06</strain>
    </source>
</reference>
<dbReference type="AlphaFoldDB" id="X0WU52"/>
<accession>X0WU52</accession>
<proteinExistence type="predicted"/>